<evidence type="ECO:0000313" key="3">
    <source>
        <dbReference type="Proteomes" id="UP001606134"/>
    </source>
</evidence>
<evidence type="ECO:0000259" key="1">
    <source>
        <dbReference type="SMART" id="SM00860"/>
    </source>
</evidence>
<dbReference type="EMBL" id="JBIGIC010000003">
    <property type="protein sequence ID" value="MFG6486537.1"/>
    <property type="molecule type" value="Genomic_DNA"/>
</dbReference>
<comment type="caution">
    <text evidence="2">The sequence shown here is derived from an EMBL/GenBank/DDBJ whole genome shotgun (WGS) entry which is preliminary data.</text>
</comment>
<name>A0ABW7H9P4_9BURK</name>
<dbReference type="SUPFAM" id="SSF160631">
    <property type="entry name" value="SMI1/KNR4-like"/>
    <property type="match status" value="1"/>
</dbReference>
<feature type="domain" description="Knr4/Smi1-like" evidence="1">
    <location>
        <begin position="21"/>
        <end position="114"/>
    </location>
</feature>
<dbReference type="SMART" id="SM00860">
    <property type="entry name" value="SMI1_KNR4"/>
    <property type="match status" value="1"/>
</dbReference>
<keyword evidence="3" id="KW-1185">Reference proteome</keyword>
<dbReference type="Gene3D" id="3.40.1580.10">
    <property type="entry name" value="SMI1/KNR4-like"/>
    <property type="match status" value="1"/>
</dbReference>
<organism evidence="2 3">
    <name type="scientific">Pelomonas candidula</name>
    <dbReference type="NCBI Taxonomy" id="3299025"/>
    <lineage>
        <taxon>Bacteria</taxon>
        <taxon>Pseudomonadati</taxon>
        <taxon>Pseudomonadota</taxon>
        <taxon>Betaproteobacteria</taxon>
        <taxon>Burkholderiales</taxon>
        <taxon>Sphaerotilaceae</taxon>
        <taxon>Roseateles</taxon>
    </lineage>
</organism>
<gene>
    <name evidence="2" type="ORF">ACG04R_07650</name>
</gene>
<dbReference type="InterPro" id="IPR018958">
    <property type="entry name" value="Knr4/Smi1-like_dom"/>
</dbReference>
<accession>A0ABW7H9P4</accession>
<dbReference type="Proteomes" id="UP001606134">
    <property type="component" value="Unassembled WGS sequence"/>
</dbReference>
<dbReference type="RefSeq" id="WP_394407701.1">
    <property type="nucleotide sequence ID" value="NZ_JBIGIC010000003.1"/>
</dbReference>
<sequence length="159" mass="17464">MTATLKSLILRARAEHDCSPGASPDEIASAESRLGHHFPEELRELLSECNGIRFWTTGNFPCRLLPVGEIRPVHLLLETEEGPPGTVALVESQGDFVAMGLDREGPGYAQLIDCSHETFPHELLRVCGSIPDFLALVLDSQDDEWIWPAARVSGVDFAE</sequence>
<proteinExistence type="predicted"/>
<dbReference type="InterPro" id="IPR037883">
    <property type="entry name" value="Knr4/Smi1-like_sf"/>
</dbReference>
<dbReference type="Pfam" id="PF09346">
    <property type="entry name" value="SMI1_KNR4"/>
    <property type="match status" value="1"/>
</dbReference>
<reference evidence="2 3" key="1">
    <citation type="submission" date="2024-08" db="EMBL/GenBank/DDBJ databases">
        <authorList>
            <person name="Lu H."/>
        </authorList>
    </citation>
    <scope>NUCLEOTIDE SEQUENCE [LARGE SCALE GENOMIC DNA]</scope>
    <source>
        <strain evidence="2 3">BYS78W</strain>
    </source>
</reference>
<evidence type="ECO:0000313" key="2">
    <source>
        <dbReference type="EMBL" id="MFG6486537.1"/>
    </source>
</evidence>
<protein>
    <submittedName>
        <fullName evidence="2">SMI1/KNR4 family protein</fullName>
    </submittedName>
</protein>